<evidence type="ECO:0000313" key="2">
    <source>
        <dbReference type="EMBL" id="HJE89773.1"/>
    </source>
</evidence>
<dbReference type="PROSITE" id="PS51186">
    <property type="entry name" value="GNAT"/>
    <property type="match status" value="1"/>
</dbReference>
<organism evidence="2 3">
    <name type="scientific">Dietzia timorensis</name>
    <dbReference type="NCBI Taxonomy" id="499555"/>
    <lineage>
        <taxon>Bacteria</taxon>
        <taxon>Bacillati</taxon>
        <taxon>Actinomycetota</taxon>
        <taxon>Actinomycetes</taxon>
        <taxon>Mycobacteriales</taxon>
        <taxon>Dietziaceae</taxon>
        <taxon>Dietzia</taxon>
    </lineage>
</organism>
<gene>
    <name evidence="2" type="ORF">K8V11_02025</name>
</gene>
<feature type="domain" description="N-acetyltransferase" evidence="1">
    <location>
        <begin position="18"/>
        <end position="186"/>
    </location>
</feature>
<comment type="caution">
    <text evidence="2">The sequence shown here is derived from an EMBL/GenBank/DDBJ whole genome shotgun (WGS) entry which is preliminary data.</text>
</comment>
<dbReference type="Proteomes" id="UP000776650">
    <property type="component" value="Unassembled WGS sequence"/>
</dbReference>
<dbReference type="PANTHER" id="PTHR43610:SF1">
    <property type="entry name" value="N-ACETYLTRANSFERASE DOMAIN-CONTAINING PROTEIN"/>
    <property type="match status" value="1"/>
</dbReference>
<protein>
    <submittedName>
        <fullName evidence="2">GNAT family N-acetyltransferase</fullName>
    </submittedName>
</protein>
<dbReference type="InterPro" id="IPR000182">
    <property type="entry name" value="GNAT_dom"/>
</dbReference>
<dbReference type="SUPFAM" id="SSF55729">
    <property type="entry name" value="Acyl-CoA N-acyltransferases (Nat)"/>
    <property type="match status" value="1"/>
</dbReference>
<dbReference type="AlphaFoldDB" id="A0A921F2T0"/>
<dbReference type="Gene3D" id="3.40.630.30">
    <property type="match status" value="1"/>
</dbReference>
<accession>A0A921F2T0</accession>
<dbReference type="InterPro" id="IPR016181">
    <property type="entry name" value="Acyl_CoA_acyltransferase"/>
</dbReference>
<dbReference type="EMBL" id="DYXM01000041">
    <property type="protein sequence ID" value="HJE89773.1"/>
    <property type="molecule type" value="Genomic_DNA"/>
</dbReference>
<evidence type="ECO:0000259" key="1">
    <source>
        <dbReference type="PROSITE" id="PS51186"/>
    </source>
</evidence>
<sequence>MFDSPSIDFPDRISAEGLELRRLRAPAHGGDATDVEAIDNAVAPESIRETFYYFTSIPAGDGRLAEFLAEAVPRVTYGVWNGVDPLGSTSLYNWDLAARTCMIGYTWLSPAARGTGANAKVKAALFATLTQHGFTAVRLRADVDNTRSRAAMRKIGAREAEIDPAPRLYEWDPERCSRSQYFVVEL</sequence>
<reference evidence="2" key="1">
    <citation type="journal article" date="2021" name="PeerJ">
        <title>Extensive microbial diversity within the chicken gut microbiome revealed by metagenomics and culture.</title>
        <authorList>
            <person name="Gilroy R."/>
            <person name="Ravi A."/>
            <person name="Getino M."/>
            <person name="Pursley I."/>
            <person name="Horton D.L."/>
            <person name="Alikhan N.F."/>
            <person name="Baker D."/>
            <person name="Gharbi K."/>
            <person name="Hall N."/>
            <person name="Watson M."/>
            <person name="Adriaenssens E.M."/>
            <person name="Foster-Nyarko E."/>
            <person name="Jarju S."/>
            <person name="Secka A."/>
            <person name="Antonio M."/>
            <person name="Oren A."/>
            <person name="Chaudhuri R.R."/>
            <person name="La Ragione R."/>
            <person name="Hildebrand F."/>
            <person name="Pallen M.J."/>
        </authorList>
    </citation>
    <scope>NUCLEOTIDE SEQUENCE</scope>
    <source>
        <strain evidence="2">ChiGjej1B1-18357</strain>
    </source>
</reference>
<dbReference type="GO" id="GO:0016747">
    <property type="term" value="F:acyltransferase activity, transferring groups other than amino-acyl groups"/>
    <property type="evidence" value="ECO:0007669"/>
    <property type="project" value="InterPro"/>
</dbReference>
<dbReference type="RefSeq" id="WP_303910544.1">
    <property type="nucleotide sequence ID" value="NZ_DYXM01000041.1"/>
</dbReference>
<reference evidence="2" key="2">
    <citation type="submission" date="2021-09" db="EMBL/GenBank/DDBJ databases">
        <authorList>
            <person name="Gilroy R."/>
        </authorList>
    </citation>
    <scope>NUCLEOTIDE SEQUENCE</scope>
    <source>
        <strain evidence="2">ChiGjej1B1-18357</strain>
    </source>
</reference>
<evidence type="ECO:0000313" key="3">
    <source>
        <dbReference type="Proteomes" id="UP000776650"/>
    </source>
</evidence>
<name>A0A921F2T0_9ACTN</name>
<dbReference type="PANTHER" id="PTHR43610">
    <property type="entry name" value="BLL6696 PROTEIN"/>
    <property type="match status" value="1"/>
</dbReference>
<proteinExistence type="predicted"/>
<dbReference type="Pfam" id="PF13302">
    <property type="entry name" value="Acetyltransf_3"/>
    <property type="match status" value="1"/>
</dbReference>